<dbReference type="GO" id="GO:0046983">
    <property type="term" value="F:protein dimerization activity"/>
    <property type="evidence" value="ECO:0007669"/>
    <property type="project" value="InterPro"/>
</dbReference>
<dbReference type="GeneID" id="91418195"/>
<reference evidence="11 12" key="1">
    <citation type="submission" date="2017-09" db="EMBL/GenBank/DDBJ databases">
        <authorList>
            <person name="Lee N."/>
            <person name="Cho B.-K."/>
        </authorList>
    </citation>
    <scope>NUCLEOTIDE SEQUENCE [LARGE SCALE GENOMIC DNA]</scope>
    <source>
        <strain evidence="11 12">ATCC 13740</strain>
    </source>
</reference>
<dbReference type="Gene3D" id="1.20.5.1930">
    <property type="match status" value="1"/>
</dbReference>
<dbReference type="InterPro" id="IPR050482">
    <property type="entry name" value="Sensor_HK_TwoCompSys"/>
</dbReference>
<keyword evidence="9" id="KW-1133">Transmembrane helix</keyword>
<evidence type="ECO:0000256" key="1">
    <source>
        <dbReference type="ARBA" id="ARBA00000085"/>
    </source>
</evidence>
<dbReference type="EC" id="2.7.13.3" evidence="2"/>
<evidence type="ECO:0000256" key="8">
    <source>
        <dbReference type="ARBA" id="ARBA00023012"/>
    </source>
</evidence>
<keyword evidence="9" id="KW-0472">Membrane</keyword>
<feature type="transmembrane region" description="Helical" evidence="9">
    <location>
        <begin position="59"/>
        <end position="85"/>
    </location>
</feature>
<dbReference type="InterPro" id="IPR011712">
    <property type="entry name" value="Sig_transdc_His_kin_sub3_dim/P"/>
</dbReference>
<dbReference type="GO" id="GO:0016020">
    <property type="term" value="C:membrane"/>
    <property type="evidence" value="ECO:0007669"/>
    <property type="project" value="InterPro"/>
</dbReference>
<dbReference type="PANTHER" id="PTHR24421:SF10">
    <property type="entry name" value="NITRATE_NITRITE SENSOR PROTEIN NARQ"/>
    <property type="match status" value="1"/>
</dbReference>
<dbReference type="InterPro" id="IPR036890">
    <property type="entry name" value="HATPase_C_sf"/>
</dbReference>
<evidence type="ECO:0000313" key="12">
    <source>
        <dbReference type="Proteomes" id="UP000326598"/>
    </source>
</evidence>
<gene>
    <name evidence="11" type="ORF">CP976_19205</name>
</gene>
<keyword evidence="3" id="KW-0597">Phosphoprotein</keyword>
<dbReference type="RefSeq" id="WP_150481486.1">
    <property type="nucleotide sequence ID" value="NZ_BMTB01000006.1"/>
</dbReference>
<evidence type="ECO:0000256" key="4">
    <source>
        <dbReference type="ARBA" id="ARBA00022679"/>
    </source>
</evidence>
<keyword evidence="8" id="KW-0902">Two-component regulatory system</keyword>
<dbReference type="CDD" id="cd16917">
    <property type="entry name" value="HATPase_UhpB-NarQ-NarX-like"/>
    <property type="match status" value="1"/>
</dbReference>
<dbReference type="KEGG" id="scoe:CP976_19205"/>
<dbReference type="SUPFAM" id="SSF55874">
    <property type="entry name" value="ATPase domain of HSP90 chaperone/DNA topoisomerase II/histidine kinase"/>
    <property type="match status" value="1"/>
</dbReference>
<keyword evidence="6 11" id="KW-0418">Kinase</keyword>
<dbReference type="GO" id="GO:0000155">
    <property type="term" value="F:phosphorelay sensor kinase activity"/>
    <property type="evidence" value="ECO:0007669"/>
    <property type="project" value="InterPro"/>
</dbReference>
<dbReference type="EMBL" id="CP023694">
    <property type="protein sequence ID" value="QEV26051.1"/>
    <property type="molecule type" value="Genomic_DNA"/>
</dbReference>
<keyword evidence="9" id="KW-0812">Transmembrane</keyword>
<proteinExistence type="predicted"/>
<dbReference type="Proteomes" id="UP000326598">
    <property type="component" value="Chromosome"/>
</dbReference>
<evidence type="ECO:0000256" key="3">
    <source>
        <dbReference type="ARBA" id="ARBA00022553"/>
    </source>
</evidence>
<evidence type="ECO:0000256" key="6">
    <source>
        <dbReference type="ARBA" id="ARBA00022777"/>
    </source>
</evidence>
<keyword evidence="5" id="KW-0547">Nucleotide-binding</keyword>
<evidence type="ECO:0000313" key="11">
    <source>
        <dbReference type="EMBL" id="QEV26051.1"/>
    </source>
</evidence>
<keyword evidence="4" id="KW-0808">Transferase</keyword>
<feature type="domain" description="Signal transduction histidine kinase subgroup 3 dimerisation and phosphoacceptor" evidence="10">
    <location>
        <begin position="170"/>
        <end position="236"/>
    </location>
</feature>
<sequence>MIREGFRWSACGRWCLVVLLTALAVQNSATVAGGRYLTPATAAAVLCGAALLVRRLPRYVPAGLATAATGLCGWPLLVLLLVALFDLAAQRRIRWAVGCAAAALGASLLLTPETSLWTPQQYGSTLFVLLALVSGLWVGNRRRLLKALGDQVEHLRIERQLREEAARAAERSRIAAEMHDVLAHRLSLIALHTGVLATRNEQLPAPVVERLALLRTASTEALADLRDVLGALRDPGSEPAEAAPVPVLRDVDALVDQARAAGQRAELRVDGRPGQAPAAHRLAVYRLVQEALTNARKHAGGAPVRIQLCYRPPATTVEVTNAPGSPAAHAVASGFGLVGLRERVTALGGHLHAGPGGAGSWRLAARIPHPAPLEQNGTPT</sequence>
<dbReference type="GO" id="GO:0005524">
    <property type="term" value="F:ATP binding"/>
    <property type="evidence" value="ECO:0007669"/>
    <property type="project" value="UniProtKB-KW"/>
</dbReference>
<evidence type="ECO:0000256" key="7">
    <source>
        <dbReference type="ARBA" id="ARBA00022840"/>
    </source>
</evidence>
<protein>
    <recommendedName>
        <fullName evidence="2">histidine kinase</fullName>
        <ecNumber evidence="2">2.7.13.3</ecNumber>
    </recommendedName>
</protein>
<feature type="transmembrane region" description="Helical" evidence="9">
    <location>
        <begin position="92"/>
        <end position="110"/>
    </location>
</feature>
<accession>A0A5J6I5C4</accession>
<organism evidence="11 12">
    <name type="scientific">Streptomyces coeruleorubidus</name>
    <dbReference type="NCBI Taxonomy" id="116188"/>
    <lineage>
        <taxon>Bacteria</taxon>
        <taxon>Bacillati</taxon>
        <taxon>Actinomycetota</taxon>
        <taxon>Actinomycetes</taxon>
        <taxon>Kitasatosporales</taxon>
        <taxon>Streptomycetaceae</taxon>
        <taxon>Streptomyces</taxon>
    </lineage>
</organism>
<keyword evidence="7" id="KW-0067">ATP-binding</keyword>
<name>A0A5J6I5C4_STRC4</name>
<evidence type="ECO:0000256" key="9">
    <source>
        <dbReference type="SAM" id="Phobius"/>
    </source>
</evidence>
<evidence type="ECO:0000259" key="10">
    <source>
        <dbReference type="Pfam" id="PF07730"/>
    </source>
</evidence>
<dbReference type="PANTHER" id="PTHR24421">
    <property type="entry name" value="NITRATE/NITRITE SENSOR PROTEIN NARX-RELATED"/>
    <property type="match status" value="1"/>
</dbReference>
<feature type="transmembrane region" description="Helical" evidence="9">
    <location>
        <begin position="122"/>
        <end position="139"/>
    </location>
</feature>
<dbReference type="Gene3D" id="3.30.565.10">
    <property type="entry name" value="Histidine kinase-like ATPase, C-terminal domain"/>
    <property type="match status" value="1"/>
</dbReference>
<evidence type="ECO:0000256" key="2">
    <source>
        <dbReference type="ARBA" id="ARBA00012438"/>
    </source>
</evidence>
<comment type="catalytic activity">
    <reaction evidence="1">
        <text>ATP + protein L-histidine = ADP + protein N-phospho-L-histidine.</text>
        <dbReference type="EC" id="2.7.13.3"/>
    </reaction>
</comment>
<evidence type="ECO:0000256" key="5">
    <source>
        <dbReference type="ARBA" id="ARBA00022741"/>
    </source>
</evidence>
<dbReference type="Pfam" id="PF07730">
    <property type="entry name" value="HisKA_3"/>
    <property type="match status" value="1"/>
</dbReference>
<dbReference type="AlphaFoldDB" id="A0A5J6I5C4"/>